<dbReference type="InterPro" id="IPR003613">
    <property type="entry name" value="Ubox_domain"/>
</dbReference>
<evidence type="ECO:0000313" key="10">
    <source>
        <dbReference type="Proteomes" id="UP001061958"/>
    </source>
</evidence>
<dbReference type="FunFam" id="3.30.40.10:FF:000079">
    <property type="entry name" value="Peptidyl-prolyl cis-trans isomerase 2"/>
    <property type="match status" value="1"/>
</dbReference>
<dbReference type="InterPro" id="IPR002130">
    <property type="entry name" value="Cyclophilin-type_PPIase_dom"/>
</dbReference>
<dbReference type="AlphaFoldDB" id="A0A9C7PRQ9"/>
<sequence>MGKHKTKDRLFVTRTEHESHFGGKRQFDGEYTFAAKLPLAHCALTFQPCENPVCAPDGTVFEILHILPYLKQYGKHPISGEPLSSSQLITLKFHKNEKGQYYCPVLYKPFTDSTEIACIRTTGNVYSLEAIKELNLSQKYFKDLLTGEPFKKEDVIILQSRKSNIQSVVKKQKAGTERPSALRKPESRENIALDTPSLTCTTWLPKHVDKLEVATECASVPKGYCTLLTNHGSLNFELDSDQAPKATRFFLLSLQRGCLNGVHLFYETGSEYIRTAELQGLPGGEDKLTESRLKQNVDPYVEDSLPAYKLLVSSKYRLKKTCHFAISCEGSKGLEGNYVVFGSLVGRRETAKALVQGLIDELTIHGMNIYVDPWEKEAK</sequence>
<comment type="similarity">
    <text evidence="3">Belongs to the cyclophilin-type PPIase family. PPIL2 subfamily.</text>
</comment>
<reference evidence="9" key="1">
    <citation type="journal article" date="2022" name="Proc. Natl. Acad. Sci. U.S.A.">
        <title>Life cycle and functional genomics of the unicellular red alga Galdieria for elucidating algal and plant evolution and industrial use.</title>
        <authorList>
            <person name="Hirooka S."/>
            <person name="Itabashi T."/>
            <person name="Ichinose T.M."/>
            <person name="Onuma R."/>
            <person name="Fujiwara T."/>
            <person name="Yamashita S."/>
            <person name="Jong L.W."/>
            <person name="Tomita R."/>
            <person name="Iwane A.H."/>
            <person name="Miyagishima S.Y."/>
        </authorList>
    </citation>
    <scope>NUCLEOTIDE SEQUENCE</scope>
    <source>
        <strain evidence="9">NBRC 102759</strain>
    </source>
</reference>
<dbReference type="OrthoDB" id="1581at2759"/>
<comment type="catalytic activity">
    <reaction evidence="1">
        <text>S-ubiquitinyl-[E2 ubiquitin-conjugating enzyme]-L-cysteine + [acceptor protein]-L-lysine = [E2 ubiquitin-conjugating enzyme]-L-cysteine + N(6)-ubiquitinyl-[acceptor protein]-L-lysine.</text>
        <dbReference type="EC" id="2.3.2.27"/>
    </reaction>
</comment>
<dbReference type="Proteomes" id="UP001061958">
    <property type="component" value="Unassembled WGS sequence"/>
</dbReference>
<gene>
    <name evidence="9" type="ORF">GpartN1_g417.t1</name>
</gene>
<keyword evidence="5" id="KW-0808">Transferase</keyword>
<dbReference type="Gene3D" id="2.40.100.10">
    <property type="entry name" value="Cyclophilin-like"/>
    <property type="match status" value="1"/>
</dbReference>
<protein>
    <recommendedName>
        <fullName evidence="4">RING-type E3 ubiquitin transferase</fullName>
        <ecNumber evidence="4">2.3.2.27</ecNumber>
    </recommendedName>
</protein>
<dbReference type="SUPFAM" id="SSF50891">
    <property type="entry name" value="Cyclophilin-like"/>
    <property type="match status" value="1"/>
</dbReference>
<keyword evidence="6" id="KW-0833">Ubl conjugation pathway</keyword>
<comment type="caution">
    <text evidence="9">The sequence shown here is derived from an EMBL/GenBank/DDBJ whole genome shotgun (WGS) entry which is preliminary data.</text>
</comment>
<dbReference type="Pfam" id="PF04641">
    <property type="entry name" value="Rtf2"/>
    <property type="match status" value="1"/>
</dbReference>
<dbReference type="InterPro" id="IPR029000">
    <property type="entry name" value="Cyclophilin-like_dom_sf"/>
</dbReference>
<dbReference type="SMART" id="SM00504">
    <property type="entry name" value="Ubox"/>
    <property type="match status" value="1"/>
</dbReference>
<evidence type="ECO:0000256" key="5">
    <source>
        <dbReference type="ARBA" id="ARBA00022679"/>
    </source>
</evidence>
<evidence type="ECO:0000259" key="8">
    <source>
        <dbReference type="PROSITE" id="PS51698"/>
    </source>
</evidence>
<evidence type="ECO:0000256" key="7">
    <source>
        <dbReference type="ARBA" id="ARBA00023242"/>
    </source>
</evidence>
<comment type="subcellular location">
    <subcellularLocation>
        <location evidence="2">Nucleus</location>
    </subcellularLocation>
</comment>
<evidence type="ECO:0000256" key="6">
    <source>
        <dbReference type="ARBA" id="ARBA00022786"/>
    </source>
</evidence>
<dbReference type="CDD" id="cd16663">
    <property type="entry name" value="RING-Ubox_PPIL2"/>
    <property type="match status" value="1"/>
</dbReference>
<organism evidence="9 10">
    <name type="scientific">Galdieria partita</name>
    <dbReference type="NCBI Taxonomy" id="83374"/>
    <lineage>
        <taxon>Eukaryota</taxon>
        <taxon>Rhodophyta</taxon>
        <taxon>Bangiophyceae</taxon>
        <taxon>Galdieriales</taxon>
        <taxon>Galdieriaceae</taxon>
        <taxon>Galdieria</taxon>
    </lineage>
</organism>
<evidence type="ECO:0000256" key="3">
    <source>
        <dbReference type="ARBA" id="ARBA00007930"/>
    </source>
</evidence>
<dbReference type="InterPro" id="IPR026951">
    <property type="entry name" value="PPIL2_U-box_dom"/>
</dbReference>
<accession>A0A9C7PRQ9</accession>
<dbReference type="GO" id="GO:0016567">
    <property type="term" value="P:protein ubiquitination"/>
    <property type="evidence" value="ECO:0007669"/>
    <property type="project" value="InterPro"/>
</dbReference>
<keyword evidence="7" id="KW-0539">Nucleus</keyword>
<dbReference type="PROSITE" id="PS51698">
    <property type="entry name" value="U_BOX"/>
    <property type="match status" value="1"/>
</dbReference>
<dbReference type="Pfam" id="PF00160">
    <property type="entry name" value="Pro_isomerase"/>
    <property type="match status" value="1"/>
</dbReference>
<dbReference type="EC" id="2.3.2.27" evidence="4"/>
<keyword evidence="10" id="KW-1185">Reference proteome</keyword>
<evidence type="ECO:0000256" key="2">
    <source>
        <dbReference type="ARBA" id="ARBA00004123"/>
    </source>
</evidence>
<dbReference type="GO" id="GO:0005634">
    <property type="term" value="C:nucleus"/>
    <property type="evidence" value="ECO:0007669"/>
    <property type="project" value="UniProtKB-SubCell"/>
</dbReference>
<dbReference type="GO" id="GO:0003755">
    <property type="term" value="F:peptidyl-prolyl cis-trans isomerase activity"/>
    <property type="evidence" value="ECO:0007669"/>
    <property type="project" value="InterPro"/>
</dbReference>
<reference evidence="9" key="2">
    <citation type="submission" date="2022-01" db="EMBL/GenBank/DDBJ databases">
        <authorList>
            <person name="Hirooka S."/>
            <person name="Miyagishima S.Y."/>
        </authorList>
    </citation>
    <scope>NUCLEOTIDE SEQUENCE</scope>
    <source>
        <strain evidence="9">NBRC 102759</strain>
    </source>
</reference>
<dbReference type="EMBL" id="BQMJ01000003">
    <property type="protein sequence ID" value="GJQ08626.1"/>
    <property type="molecule type" value="Genomic_DNA"/>
</dbReference>
<evidence type="ECO:0000256" key="4">
    <source>
        <dbReference type="ARBA" id="ARBA00012483"/>
    </source>
</evidence>
<evidence type="ECO:0000313" key="9">
    <source>
        <dbReference type="EMBL" id="GJQ08626.1"/>
    </source>
</evidence>
<evidence type="ECO:0000256" key="1">
    <source>
        <dbReference type="ARBA" id="ARBA00000900"/>
    </source>
</evidence>
<dbReference type="InterPro" id="IPR013083">
    <property type="entry name" value="Znf_RING/FYVE/PHD"/>
</dbReference>
<proteinExistence type="inferred from homology"/>
<name>A0A9C7PRQ9_9RHOD</name>
<dbReference type="SUPFAM" id="SSF57850">
    <property type="entry name" value="RING/U-box"/>
    <property type="match status" value="1"/>
</dbReference>
<dbReference type="Gene3D" id="3.30.40.10">
    <property type="entry name" value="Zinc/RING finger domain, C3HC4 (zinc finger)"/>
    <property type="match status" value="1"/>
</dbReference>
<dbReference type="GO" id="GO:0061630">
    <property type="term" value="F:ubiquitin protein ligase activity"/>
    <property type="evidence" value="ECO:0007669"/>
    <property type="project" value="UniProtKB-EC"/>
</dbReference>
<feature type="domain" description="U-box" evidence="8">
    <location>
        <begin position="35"/>
        <end position="108"/>
    </location>
</feature>